<dbReference type="InterPro" id="IPR016130">
    <property type="entry name" value="Tyr_Pase_AS"/>
</dbReference>
<dbReference type="InterPro" id="IPR029021">
    <property type="entry name" value="Prot-tyrosine_phosphatase-like"/>
</dbReference>
<dbReference type="SMART" id="SM00252">
    <property type="entry name" value="SH2"/>
    <property type="match status" value="2"/>
</dbReference>
<reference evidence="11" key="2">
    <citation type="submission" date="2020-10" db="UniProtKB">
        <authorList>
            <consortium name="WormBaseParasite"/>
        </authorList>
    </citation>
    <scope>IDENTIFICATION</scope>
</reference>
<dbReference type="GO" id="GO:0004726">
    <property type="term" value="F:non-membrane spanning protein tyrosine phosphatase activity"/>
    <property type="evidence" value="ECO:0007669"/>
    <property type="project" value="TreeGrafter"/>
</dbReference>
<dbReference type="InterPro" id="IPR000387">
    <property type="entry name" value="Tyr_Pase_dom"/>
</dbReference>
<feature type="compositionally biased region" description="Low complexity" evidence="6">
    <location>
        <begin position="553"/>
        <end position="568"/>
    </location>
</feature>
<keyword evidence="3" id="KW-0904">Protein phosphatase</keyword>
<dbReference type="Pfam" id="PF00102">
    <property type="entry name" value="Y_phosphatase"/>
    <property type="match status" value="1"/>
</dbReference>
<name>A0A7E4ZS92_PANRE</name>
<feature type="region of interest" description="Disordered" evidence="6">
    <location>
        <begin position="528"/>
        <end position="622"/>
    </location>
</feature>
<dbReference type="PROSITE" id="PS50001">
    <property type="entry name" value="SH2"/>
    <property type="match status" value="2"/>
</dbReference>
<dbReference type="InterPro" id="IPR000980">
    <property type="entry name" value="SH2"/>
</dbReference>
<organism evidence="10 11">
    <name type="scientific">Panagrellus redivivus</name>
    <name type="common">Microworm</name>
    <dbReference type="NCBI Taxonomy" id="6233"/>
    <lineage>
        <taxon>Eukaryota</taxon>
        <taxon>Metazoa</taxon>
        <taxon>Ecdysozoa</taxon>
        <taxon>Nematoda</taxon>
        <taxon>Chromadorea</taxon>
        <taxon>Rhabditida</taxon>
        <taxon>Tylenchina</taxon>
        <taxon>Panagrolaimomorpha</taxon>
        <taxon>Panagrolaimoidea</taxon>
        <taxon>Panagrolaimidae</taxon>
        <taxon>Panagrellus</taxon>
    </lineage>
</organism>
<evidence type="ECO:0000259" key="9">
    <source>
        <dbReference type="PROSITE" id="PS50056"/>
    </source>
</evidence>
<accession>A0A7E4ZS92</accession>
<dbReference type="EC" id="3.1.3.48" evidence="1"/>
<evidence type="ECO:0000259" key="8">
    <source>
        <dbReference type="PROSITE" id="PS50055"/>
    </source>
</evidence>
<dbReference type="PROSITE" id="PS50056">
    <property type="entry name" value="TYR_PHOSPHATASE_2"/>
    <property type="match status" value="1"/>
</dbReference>
<reference evidence="10" key="1">
    <citation type="journal article" date="2013" name="Genetics">
        <title>The draft genome and transcriptome of Panagrellus redivivus are shaped by the harsh demands of a free-living lifestyle.</title>
        <authorList>
            <person name="Srinivasan J."/>
            <person name="Dillman A.R."/>
            <person name="Macchietto M.G."/>
            <person name="Heikkinen L."/>
            <person name="Lakso M."/>
            <person name="Fracchia K.M."/>
            <person name="Antoshechkin I."/>
            <person name="Mortazavi A."/>
            <person name="Wong G."/>
            <person name="Sternberg P.W."/>
        </authorList>
    </citation>
    <scope>NUCLEOTIDE SEQUENCE [LARGE SCALE GENOMIC DNA]</scope>
    <source>
        <strain evidence="10">MT8872</strain>
    </source>
</reference>
<feature type="compositionally biased region" description="Polar residues" evidence="6">
    <location>
        <begin position="609"/>
        <end position="622"/>
    </location>
</feature>
<keyword evidence="10" id="KW-1185">Reference proteome</keyword>
<dbReference type="SMART" id="SM00194">
    <property type="entry name" value="PTPc"/>
    <property type="match status" value="1"/>
</dbReference>
<feature type="domain" description="SH2" evidence="7">
    <location>
        <begin position="13"/>
        <end position="112"/>
    </location>
</feature>
<dbReference type="SUPFAM" id="SSF52799">
    <property type="entry name" value="(Phosphotyrosine protein) phosphatases II"/>
    <property type="match status" value="1"/>
</dbReference>
<dbReference type="GO" id="GO:0000278">
    <property type="term" value="P:mitotic cell cycle"/>
    <property type="evidence" value="ECO:0007669"/>
    <property type="project" value="TreeGrafter"/>
</dbReference>
<dbReference type="SUPFAM" id="SSF55550">
    <property type="entry name" value="SH2 domain"/>
    <property type="match status" value="2"/>
</dbReference>
<dbReference type="Pfam" id="PF00017">
    <property type="entry name" value="SH2"/>
    <property type="match status" value="2"/>
</dbReference>
<protein>
    <recommendedName>
        <fullName evidence="1">protein-tyrosine-phosphatase</fullName>
        <ecNumber evidence="1">3.1.3.48</ecNumber>
    </recommendedName>
</protein>
<sequence length="622" mass="71369">MEPVQSEFCSFGLFYHNVTGDRAGEILTEYGQPGDFLVRPSESNRNEYTLSVHRGGQPQPRITHVKIPVKDNAFYLPNGKTFTTLAALVEDMCDGSAFKSADGHLIEMKRPLVIPAYDKSVLNGCDRFFHPMIDGKDAEQLLEREPNGSFLLRESTSNPREFVLCAKTGDTVLQIKIENFRGKFRINDQTESFRTIPELISTFSKRPMFQQKEGAIPVALKKEVPSQRVYPDMIESRMKYLEGNTNQLHYDQEFNELELDPELRMFTSVKESRNPEYLMYNRFKNVIPLDHSRVKLKHENSNFRGNDYINANYIGINQEKYPELQGFTKKYIATQACLDTTVENFWRMVWQEKCPIIVMLTQEYERNKAKCVKYWPDYEHTKSFPCMLTVKNVGEEGDEKFVSRIFEVTRGGETRTVLHYQLLFWDDYDVPTDSVQIYMEKINAVYDSLVDPGSMIIHCHAGIGRTGTYIALDILMNVLNKRGLNWPISVYRVVYMLRESRARMVQNEHQYRFIYETILEYIKAMKRDSSTSSGSQDSSLLTTDSGGSMPCISPRSPLTSTNTNTSPQQRKDSETFANTQNQDPIALQPPPLPARPTTRAPLPTPVPTSADNDYVNTSTVNQ</sequence>
<dbReference type="Gene3D" id="3.90.190.10">
    <property type="entry name" value="Protein tyrosine phosphatase superfamily"/>
    <property type="match status" value="1"/>
</dbReference>
<evidence type="ECO:0000256" key="3">
    <source>
        <dbReference type="ARBA" id="ARBA00022912"/>
    </source>
</evidence>
<evidence type="ECO:0000313" key="10">
    <source>
        <dbReference type="Proteomes" id="UP000492821"/>
    </source>
</evidence>
<dbReference type="InterPro" id="IPR000242">
    <property type="entry name" value="PTP_cat"/>
</dbReference>
<dbReference type="Proteomes" id="UP000492821">
    <property type="component" value="Unassembled WGS sequence"/>
</dbReference>
<dbReference type="PROSITE" id="PS50055">
    <property type="entry name" value="TYR_PHOSPHATASE_PTP"/>
    <property type="match status" value="1"/>
</dbReference>
<evidence type="ECO:0000256" key="2">
    <source>
        <dbReference type="ARBA" id="ARBA00022801"/>
    </source>
</evidence>
<feature type="compositionally biased region" description="Low complexity" evidence="6">
    <location>
        <begin position="530"/>
        <end position="546"/>
    </location>
</feature>
<feature type="domain" description="SH2" evidence="7">
    <location>
        <begin position="128"/>
        <end position="218"/>
    </location>
</feature>
<evidence type="ECO:0000256" key="6">
    <source>
        <dbReference type="SAM" id="MobiDB-lite"/>
    </source>
</evidence>
<feature type="domain" description="Tyrosine specific protein phosphatases" evidence="9">
    <location>
        <begin position="436"/>
        <end position="512"/>
    </location>
</feature>
<dbReference type="PROSITE" id="PS00383">
    <property type="entry name" value="TYR_PHOSPHATASE_1"/>
    <property type="match status" value="1"/>
</dbReference>
<dbReference type="GO" id="GO:0030154">
    <property type="term" value="P:cell differentiation"/>
    <property type="evidence" value="ECO:0007669"/>
    <property type="project" value="TreeGrafter"/>
</dbReference>
<dbReference type="GO" id="GO:0035556">
    <property type="term" value="P:intracellular signal transduction"/>
    <property type="evidence" value="ECO:0007669"/>
    <property type="project" value="TreeGrafter"/>
</dbReference>
<evidence type="ECO:0000256" key="5">
    <source>
        <dbReference type="PROSITE-ProRule" id="PRU00191"/>
    </source>
</evidence>
<dbReference type="PRINTS" id="PR00700">
    <property type="entry name" value="PRTYPHPHTASE"/>
</dbReference>
<dbReference type="Gene3D" id="3.30.505.10">
    <property type="entry name" value="SH2 domain"/>
    <property type="match status" value="2"/>
</dbReference>
<dbReference type="PANTHER" id="PTHR46257">
    <property type="entry name" value="TYROSINE-PROTEIN PHOSPHATASE CORKSCREW"/>
    <property type="match status" value="1"/>
</dbReference>
<dbReference type="WBParaSite" id="Pan_g14480.t1">
    <property type="protein sequence ID" value="Pan_g14480.t1"/>
    <property type="gene ID" value="Pan_g14480"/>
</dbReference>
<dbReference type="PANTHER" id="PTHR46257:SF3">
    <property type="entry name" value="TYROSINE-PROTEIN PHOSPHATASE CORKSCREW"/>
    <property type="match status" value="1"/>
</dbReference>
<feature type="domain" description="Tyrosine-protein phosphatase" evidence="8">
    <location>
        <begin position="250"/>
        <end position="521"/>
    </location>
</feature>
<dbReference type="InterPro" id="IPR003595">
    <property type="entry name" value="Tyr_Pase_cat"/>
</dbReference>
<dbReference type="InterPro" id="IPR036860">
    <property type="entry name" value="SH2_dom_sf"/>
</dbReference>
<keyword evidence="2" id="KW-0378">Hydrolase</keyword>
<evidence type="ECO:0000256" key="1">
    <source>
        <dbReference type="ARBA" id="ARBA00013064"/>
    </source>
</evidence>
<dbReference type="InterPro" id="IPR052123">
    <property type="entry name" value="Non-rcpt_Tyr_Phosphatase"/>
</dbReference>
<dbReference type="SMART" id="SM00404">
    <property type="entry name" value="PTPc_motif"/>
    <property type="match status" value="1"/>
</dbReference>
<proteinExistence type="predicted"/>
<dbReference type="GO" id="GO:0005737">
    <property type="term" value="C:cytoplasm"/>
    <property type="evidence" value="ECO:0007669"/>
    <property type="project" value="TreeGrafter"/>
</dbReference>
<keyword evidence="4 5" id="KW-0727">SH2 domain</keyword>
<evidence type="ECO:0000259" key="7">
    <source>
        <dbReference type="PROSITE" id="PS50001"/>
    </source>
</evidence>
<evidence type="ECO:0000313" key="11">
    <source>
        <dbReference type="WBParaSite" id="Pan_g14480.t1"/>
    </source>
</evidence>
<evidence type="ECO:0000256" key="4">
    <source>
        <dbReference type="ARBA" id="ARBA00022999"/>
    </source>
</evidence>
<dbReference type="GO" id="GO:0001784">
    <property type="term" value="F:phosphotyrosine residue binding"/>
    <property type="evidence" value="ECO:0007669"/>
    <property type="project" value="TreeGrafter"/>
</dbReference>
<dbReference type="AlphaFoldDB" id="A0A7E4ZS92"/>